<organism evidence="4 5">
    <name type="scientific">Akanthomyces lecanii RCEF 1005</name>
    <dbReference type="NCBI Taxonomy" id="1081108"/>
    <lineage>
        <taxon>Eukaryota</taxon>
        <taxon>Fungi</taxon>
        <taxon>Dikarya</taxon>
        <taxon>Ascomycota</taxon>
        <taxon>Pezizomycotina</taxon>
        <taxon>Sordariomycetes</taxon>
        <taxon>Hypocreomycetidae</taxon>
        <taxon>Hypocreales</taxon>
        <taxon>Cordycipitaceae</taxon>
        <taxon>Akanthomyces</taxon>
        <taxon>Cordyceps confragosa</taxon>
    </lineage>
</organism>
<comment type="similarity">
    <text evidence="1">Belongs to the NmrA-type oxidoreductase family.</text>
</comment>
<evidence type="ECO:0000313" key="5">
    <source>
        <dbReference type="Proteomes" id="UP000076881"/>
    </source>
</evidence>
<reference evidence="4 5" key="1">
    <citation type="journal article" date="2016" name="Genome Biol. Evol.">
        <title>Divergent and convergent evolution of fungal pathogenicity.</title>
        <authorList>
            <person name="Shang Y."/>
            <person name="Xiao G."/>
            <person name="Zheng P."/>
            <person name="Cen K."/>
            <person name="Zhan S."/>
            <person name="Wang C."/>
        </authorList>
    </citation>
    <scope>NUCLEOTIDE SEQUENCE [LARGE SCALE GENOMIC DNA]</scope>
    <source>
        <strain evidence="4 5">RCEF 1005</strain>
    </source>
</reference>
<gene>
    <name evidence="4" type="ORF">LEL_04051</name>
</gene>
<keyword evidence="2" id="KW-0521">NADP</keyword>
<keyword evidence="5" id="KW-1185">Reference proteome</keyword>
<dbReference type="PANTHER" id="PTHR42748">
    <property type="entry name" value="NITROGEN METABOLITE REPRESSION PROTEIN NMRA FAMILY MEMBER"/>
    <property type="match status" value="1"/>
</dbReference>
<accession>A0A162KMR3</accession>
<sequence length="304" mass="32940">MSRAILVTGATGKQGGAVIAALLAQKASFQMLALTRDSSSASARRLASQSPDITLIEGNLDDARSVFEKAKKATSAPIWGVFSVQSPPMNKTGPAIEEKQGKDLVDAALANNVSHFVYSSVDRHGAKSATNPTNIPHFISKHNIEQHLMRKAAGTSMRWTILRPVAFMDNFDGSLVSRVFATCWKQFLPSRPLQLVATADIGVFAAKAFADPAAWSGRGISLAGDELTFEQMSAVFRQKTGAEAPLSWGVLARMALWASREMSTMFAFFEDEGYAADIDEVRKLHPELKTMGAWLESSVFVKKA</sequence>
<dbReference type="PANTHER" id="PTHR42748:SF7">
    <property type="entry name" value="NMRA LIKE REDOX SENSOR 1-RELATED"/>
    <property type="match status" value="1"/>
</dbReference>
<dbReference type="Gene3D" id="3.40.50.720">
    <property type="entry name" value="NAD(P)-binding Rossmann-like Domain"/>
    <property type="match status" value="1"/>
</dbReference>
<dbReference type="OrthoDB" id="9997102at2759"/>
<protein>
    <submittedName>
        <fullName evidence="4">Nucleoside-diphosphate-sugar epimerase family protein</fullName>
    </submittedName>
</protein>
<dbReference type="Proteomes" id="UP000076881">
    <property type="component" value="Unassembled WGS sequence"/>
</dbReference>
<dbReference type="InterPro" id="IPR008030">
    <property type="entry name" value="NmrA-like"/>
</dbReference>
<name>A0A162KMR3_CORDF</name>
<dbReference type="STRING" id="1081108.A0A162KMR3"/>
<feature type="domain" description="NmrA-like" evidence="3">
    <location>
        <begin position="2"/>
        <end position="292"/>
    </location>
</feature>
<evidence type="ECO:0000313" key="4">
    <source>
        <dbReference type="EMBL" id="OAA77228.1"/>
    </source>
</evidence>
<dbReference type="InterPro" id="IPR036291">
    <property type="entry name" value="NAD(P)-bd_dom_sf"/>
</dbReference>
<dbReference type="InterPro" id="IPR051164">
    <property type="entry name" value="NmrA-like_oxidored"/>
</dbReference>
<evidence type="ECO:0000256" key="2">
    <source>
        <dbReference type="ARBA" id="ARBA00022857"/>
    </source>
</evidence>
<evidence type="ECO:0000256" key="1">
    <source>
        <dbReference type="ARBA" id="ARBA00006328"/>
    </source>
</evidence>
<dbReference type="EMBL" id="AZHF01000003">
    <property type="protein sequence ID" value="OAA77228.1"/>
    <property type="molecule type" value="Genomic_DNA"/>
</dbReference>
<dbReference type="GO" id="GO:0005634">
    <property type="term" value="C:nucleus"/>
    <property type="evidence" value="ECO:0007669"/>
    <property type="project" value="TreeGrafter"/>
</dbReference>
<dbReference type="Gene3D" id="3.90.25.10">
    <property type="entry name" value="UDP-galactose 4-epimerase, domain 1"/>
    <property type="match status" value="1"/>
</dbReference>
<dbReference type="SUPFAM" id="SSF51735">
    <property type="entry name" value="NAD(P)-binding Rossmann-fold domains"/>
    <property type="match status" value="1"/>
</dbReference>
<dbReference type="AlphaFoldDB" id="A0A162KMR3"/>
<comment type="caution">
    <text evidence="4">The sequence shown here is derived from an EMBL/GenBank/DDBJ whole genome shotgun (WGS) entry which is preliminary data.</text>
</comment>
<evidence type="ECO:0000259" key="3">
    <source>
        <dbReference type="Pfam" id="PF05368"/>
    </source>
</evidence>
<dbReference type="Pfam" id="PF05368">
    <property type="entry name" value="NmrA"/>
    <property type="match status" value="1"/>
</dbReference>
<proteinExistence type="inferred from homology"/>